<proteinExistence type="predicted"/>
<organism evidence="1 2">
    <name type="scientific">Symbiodinium microadriaticum</name>
    <name type="common">Dinoflagellate</name>
    <name type="synonym">Zooxanthella microadriatica</name>
    <dbReference type="NCBI Taxonomy" id="2951"/>
    <lineage>
        <taxon>Eukaryota</taxon>
        <taxon>Sar</taxon>
        <taxon>Alveolata</taxon>
        <taxon>Dinophyceae</taxon>
        <taxon>Suessiales</taxon>
        <taxon>Symbiodiniaceae</taxon>
        <taxon>Symbiodinium</taxon>
    </lineage>
</organism>
<dbReference type="EMBL" id="LSRX01000520">
    <property type="protein sequence ID" value="OLP94965.1"/>
    <property type="molecule type" value="Genomic_DNA"/>
</dbReference>
<evidence type="ECO:0000313" key="1">
    <source>
        <dbReference type="EMBL" id="OLP94965.1"/>
    </source>
</evidence>
<accession>A0A1Q9DIH4</accession>
<reference evidence="1 2" key="1">
    <citation type="submission" date="2016-02" db="EMBL/GenBank/DDBJ databases">
        <title>Genome analysis of coral dinoflagellate symbionts highlights evolutionary adaptations to a symbiotic lifestyle.</title>
        <authorList>
            <person name="Aranda M."/>
            <person name="Li Y."/>
            <person name="Liew Y.J."/>
            <person name="Baumgarten S."/>
            <person name="Simakov O."/>
            <person name="Wilson M."/>
            <person name="Piel J."/>
            <person name="Ashoor H."/>
            <person name="Bougouffa S."/>
            <person name="Bajic V.B."/>
            <person name="Ryu T."/>
            <person name="Ravasi T."/>
            <person name="Bayer T."/>
            <person name="Micklem G."/>
            <person name="Kim H."/>
            <person name="Bhak J."/>
            <person name="Lajeunesse T.C."/>
            <person name="Voolstra C.R."/>
        </authorList>
    </citation>
    <scope>NUCLEOTIDE SEQUENCE [LARGE SCALE GENOMIC DNA]</scope>
    <source>
        <strain evidence="1 2">CCMP2467</strain>
    </source>
</reference>
<gene>
    <name evidence="1" type="ORF">AK812_SmicGene22935</name>
</gene>
<dbReference type="AlphaFoldDB" id="A0A1Q9DIH4"/>
<evidence type="ECO:0000313" key="2">
    <source>
        <dbReference type="Proteomes" id="UP000186817"/>
    </source>
</evidence>
<name>A0A1Q9DIH4_SYMMI</name>
<protein>
    <submittedName>
        <fullName evidence="1">Uncharacterized protein</fullName>
    </submittedName>
</protein>
<comment type="caution">
    <text evidence="1">The sequence shown here is derived from an EMBL/GenBank/DDBJ whole genome shotgun (WGS) entry which is preliminary data.</text>
</comment>
<keyword evidence="2" id="KW-1185">Reference proteome</keyword>
<dbReference type="Proteomes" id="UP000186817">
    <property type="component" value="Unassembled WGS sequence"/>
</dbReference>
<sequence>MRRLIGSTAQANILCPSDCYVQQAALAWTRQILPATSRMSESLLLQVVVRLRQTVCKQRLTGDPDLSQPEQPKMSLTLVEIAAEVPGVFGALGTMSAPGRAIVPTWDLEAAWAQSDVLVHFISLRLPCLISMNPMNSMDPVCAYSKLRTDSLWVPRILEELRGPSPSASQPGPNSTSARLDLDLAALASCGLEIDTPCADATWAQKAFLTRNETTMLRPRVLQTACTALRNSERPAVHSQLVLTLQCSVAGLASLKNFQQCPALQLIAQQLGQQRLACGRWLQSSLLSVLATSTGLGVTPAWQVSGHVCRLETVEQPFAMQKKAPKLTLACGCNRKLYAHDETTDRFVPP</sequence>